<reference evidence="1 2" key="1">
    <citation type="submission" date="2016-10" db="EMBL/GenBank/DDBJ databases">
        <authorList>
            <person name="de Groot N.N."/>
        </authorList>
    </citation>
    <scope>NUCLEOTIDE SEQUENCE [LARGE SCALE GENOMIC DNA]</scope>
    <source>
        <strain evidence="1 2">DSM 26130</strain>
    </source>
</reference>
<keyword evidence="2" id="KW-1185">Reference proteome</keyword>
<dbReference type="EMBL" id="FOLQ01000007">
    <property type="protein sequence ID" value="SFD82162.1"/>
    <property type="molecule type" value="Genomic_DNA"/>
</dbReference>
<dbReference type="Proteomes" id="UP000198598">
    <property type="component" value="Unassembled WGS sequence"/>
</dbReference>
<gene>
    <name evidence="1" type="ORF">SAMN05216167_107178</name>
</gene>
<proteinExistence type="predicted"/>
<dbReference type="Gene3D" id="3.90.20.10">
    <property type="match status" value="1"/>
</dbReference>
<dbReference type="SUPFAM" id="SSF58064">
    <property type="entry name" value="Influenza hemagglutinin (stalk)"/>
    <property type="match status" value="1"/>
</dbReference>
<sequence>MYLEERVGQLENLSVDHGRQIEIIAKGVADLTVTVNERFDQVINEMNQRFNQVDQRFSEVDRQFDKVDRRFDKINENIAELKTGQIRLETTVTDIQQTQQLILTLLQDRLK</sequence>
<organism evidence="1 2">
    <name type="scientific">Spirosoma endophyticum</name>
    <dbReference type="NCBI Taxonomy" id="662367"/>
    <lineage>
        <taxon>Bacteria</taxon>
        <taxon>Pseudomonadati</taxon>
        <taxon>Bacteroidota</taxon>
        <taxon>Cytophagia</taxon>
        <taxon>Cytophagales</taxon>
        <taxon>Cytophagaceae</taxon>
        <taxon>Spirosoma</taxon>
    </lineage>
</organism>
<evidence type="ECO:0000313" key="2">
    <source>
        <dbReference type="Proteomes" id="UP000198598"/>
    </source>
</evidence>
<evidence type="ECO:0008006" key="3">
    <source>
        <dbReference type="Google" id="ProtNLM"/>
    </source>
</evidence>
<protein>
    <recommendedName>
        <fullName evidence="3">t-SNARE coiled-coil homology domain-containing protein</fullName>
    </recommendedName>
</protein>
<evidence type="ECO:0000313" key="1">
    <source>
        <dbReference type="EMBL" id="SFD82162.1"/>
    </source>
</evidence>
<dbReference type="AlphaFoldDB" id="A0A1I1VGG6"/>
<accession>A0A1I1VGG6</accession>
<name>A0A1I1VGG6_9BACT</name>
<dbReference type="STRING" id="662367.SAMN05216167_107178"/>